<reference evidence="8 9" key="1">
    <citation type="submission" date="2022-12" db="EMBL/GenBank/DDBJ databases">
        <title>Chromosome-level genome of Tegillarca granosa.</title>
        <authorList>
            <person name="Kim J."/>
        </authorList>
    </citation>
    <scope>NUCLEOTIDE SEQUENCE [LARGE SCALE GENOMIC DNA]</scope>
    <source>
        <strain evidence="8">Teg-2019</strain>
        <tissue evidence="8">Adductor muscle</tissue>
    </source>
</reference>
<dbReference type="PANTHER" id="PTHR23510:SF3">
    <property type="entry name" value="MAJOR FACILITATOR SUPERFAMILY DOMAIN-CONTAINING PROTEIN 8"/>
    <property type="match status" value="1"/>
</dbReference>
<feature type="transmembrane region" description="Helical" evidence="6">
    <location>
        <begin position="469"/>
        <end position="489"/>
    </location>
</feature>
<dbReference type="PROSITE" id="PS50850">
    <property type="entry name" value="MFS"/>
    <property type="match status" value="1"/>
</dbReference>
<organism evidence="8 9">
    <name type="scientific">Tegillarca granosa</name>
    <name type="common">Malaysian cockle</name>
    <name type="synonym">Anadara granosa</name>
    <dbReference type="NCBI Taxonomy" id="220873"/>
    <lineage>
        <taxon>Eukaryota</taxon>
        <taxon>Metazoa</taxon>
        <taxon>Spiralia</taxon>
        <taxon>Lophotrochozoa</taxon>
        <taxon>Mollusca</taxon>
        <taxon>Bivalvia</taxon>
        <taxon>Autobranchia</taxon>
        <taxon>Pteriomorphia</taxon>
        <taxon>Arcoida</taxon>
        <taxon>Arcoidea</taxon>
        <taxon>Arcidae</taxon>
        <taxon>Tegillarca</taxon>
    </lineage>
</organism>
<keyword evidence="3 6" id="KW-0812">Transmembrane</keyword>
<dbReference type="Proteomes" id="UP001217089">
    <property type="component" value="Unassembled WGS sequence"/>
</dbReference>
<evidence type="ECO:0000256" key="5">
    <source>
        <dbReference type="ARBA" id="ARBA00023136"/>
    </source>
</evidence>
<evidence type="ECO:0000256" key="1">
    <source>
        <dbReference type="ARBA" id="ARBA00004127"/>
    </source>
</evidence>
<gene>
    <name evidence="8" type="ORF">KUTeg_024532</name>
</gene>
<feature type="transmembrane region" description="Helical" evidence="6">
    <location>
        <begin position="309"/>
        <end position="329"/>
    </location>
</feature>
<keyword evidence="5 6" id="KW-0472">Membrane</keyword>
<proteinExistence type="predicted"/>
<evidence type="ECO:0000313" key="8">
    <source>
        <dbReference type="EMBL" id="KAJ8298001.1"/>
    </source>
</evidence>
<dbReference type="InterPro" id="IPR051068">
    <property type="entry name" value="MFS_Domain-Containing_Protein"/>
</dbReference>
<feature type="transmembrane region" description="Helical" evidence="6">
    <location>
        <begin position="435"/>
        <end position="457"/>
    </location>
</feature>
<feature type="transmembrane region" description="Helical" evidence="6">
    <location>
        <begin position="83"/>
        <end position="104"/>
    </location>
</feature>
<evidence type="ECO:0000256" key="3">
    <source>
        <dbReference type="ARBA" id="ARBA00022692"/>
    </source>
</evidence>
<comment type="caution">
    <text evidence="8">The sequence shown here is derived from an EMBL/GenBank/DDBJ whole genome shotgun (WGS) entry which is preliminary data.</text>
</comment>
<accession>A0ABQ9E2Q0</accession>
<dbReference type="InterPro" id="IPR011701">
    <property type="entry name" value="MFS"/>
</dbReference>
<feature type="transmembrane region" description="Helical" evidence="6">
    <location>
        <begin position="49"/>
        <end position="71"/>
    </location>
</feature>
<evidence type="ECO:0000256" key="6">
    <source>
        <dbReference type="SAM" id="Phobius"/>
    </source>
</evidence>
<feature type="transmembrane region" description="Helical" evidence="6">
    <location>
        <begin position="341"/>
        <end position="360"/>
    </location>
</feature>
<dbReference type="InterPro" id="IPR020846">
    <property type="entry name" value="MFS_dom"/>
</dbReference>
<protein>
    <recommendedName>
        <fullName evidence="7">Major facilitator superfamily (MFS) profile domain-containing protein</fullName>
    </recommendedName>
</protein>
<feature type="transmembrane region" description="Helical" evidence="6">
    <location>
        <begin position="495"/>
        <end position="514"/>
    </location>
</feature>
<dbReference type="SUPFAM" id="SSF103473">
    <property type="entry name" value="MFS general substrate transporter"/>
    <property type="match status" value="1"/>
</dbReference>
<evidence type="ECO:0000256" key="2">
    <source>
        <dbReference type="ARBA" id="ARBA00022448"/>
    </source>
</evidence>
<evidence type="ECO:0000256" key="4">
    <source>
        <dbReference type="ARBA" id="ARBA00022989"/>
    </source>
</evidence>
<dbReference type="PANTHER" id="PTHR23510">
    <property type="entry name" value="INNER MEMBRANE TRANSPORT PROTEIN YAJR"/>
    <property type="match status" value="1"/>
</dbReference>
<name>A0ABQ9E2Q0_TEGGR</name>
<evidence type="ECO:0000313" key="9">
    <source>
        <dbReference type="Proteomes" id="UP001217089"/>
    </source>
</evidence>
<dbReference type="InterPro" id="IPR036259">
    <property type="entry name" value="MFS_trans_sf"/>
</dbReference>
<dbReference type="EMBL" id="JARBDR010000923">
    <property type="protein sequence ID" value="KAJ8298001.1"/>
    <property type="molecule type" value="Genomic_DNA"/>
</dbReference>
<comment type="subcellular location">
    <subcellularLocation>
        <location evidence="1">Endomembrane system</location>
        <topology evidence="1">Multi-pass membrane protein</topology>
    </subcellularLocation>
</comment>
<feature type="transmembrane region" description="Helical" evidence="6">
    <location>
        <begin position="222"/>
        <end position="240"/>
    </location>
</feature>
<keyword evidence="2" id="KW-0813">Transport</keyword>
<feature type="transmembrane region" description="Helical" evidence="6">
    <location>
        <begin position="269"/>
        <end position="289"/>
    </location>
</feature>
<sequence length="515" mass="57274">MYHRTPRYLQKSMEIHKGHVFDNVFEHASQSCIIEHPDIYKSRWRSIRVMYLTMFLSSVSFSICMSSVWPYLRLLDPTATADFLGWVVASYSLGQLIASPFFGAWANKRGKSREPLVVSLLINIMANVLYVYLESIPSYKDTWLVVARAFIGFGAGNVAVVRSYVSGATTLKERTPTMANISAFQAIGFIIGPAIQTAMVPIGYPGPVHSRALNIDLYTSPAILSAVCGVINLVLLFVVFREHRVENDEDMNFSIQGTVSDIPDYKVDIIAVSASILIFFIVLFLFSVFETIGTPLTMHMYDWTKSEATLYVGVILAVGGVVSIVVFIIIKILSKRVNERYLLLTGFIFCFIGFFVYLPWGHTYPTLMDAEPLSTKNIEQSTSSFEPIKTTTDKDNVTTTTTQNTTKPSVTVEPVGCPDNYKWCRYTPVITLAQFLIGTFLICIGYPTCNVMSYAIYSKLLGPKPQGVWMGLLTASGSLARTLGPIFVSQIYNSYGPRVTFIAVSILVLLTIGLL</sequence>
<dbReference type="CDD" id="cd17326">
    <property type="entry name" value="MFS_MFSD8"/>
    <property type="match status" value="1"/>
</dbReference>
<dbReference type="Gene3D" id="1.20.1250.20">
    <property type="entry name" value="MFS general substrate transporter like domains"/>
    <property type="match status" value="2"/>
</dbReference>
<keyword evidence="4 6" id="KW-1133">Transmembrane helix</keyword>
<keyword evidence="9" id="KW-1185">Reference proteome</keyword>
<dbReference type="Pfam" id="PF07690">
    <property type="entry name" value="MFS_1"/>
    <property type="match status" value="1"/>
</dbReference>
<feature type="transmembrane region" description="Helical" evidence="6">
    <location>
        <begin position="177"/>
        <end position="202"/>
    </location>
</feature>
<feature type="domain" description="Major facilitator superfamily (MFS) profile" evidence="7">
    <location>
        <begin position="46"/>
        <end position="515"/>
    </location>
</feature>
<evidence type="ECO:0000259" key="7">
    <source>
        <dbReference type="PROSITE" id="PS50850"/>
    </source>
</evidence>
<feature type="non-terminal residue" evidence="8">
    <location>
        <position position="515"/>
    </location>
</feature>
<feature type="transmembrane region" description="Helical" evidence="6">
    <location>
        <begin position="145"/>
        <end position="165"/>
    </location>
</feature>
<feature type="transmembrane region" description="Helical" evidence="6">
    <location>
        <begin position="116"/>
        <end position="133"/>
    </location>
</feature>